<feature type="chain" id="PRO_5032719030" evidence="1">
    <location>
        <begin position="18"/>
        <end position="576"/>
    </location>
</feature>
<evidence type="ECO:0000259" key="2">
    <source>
        <dbReference type="Pfam" id="PF00884"/>
    </source>
</evidence>
<dbReference type="Gene3D" id="3.40.720.10">
    <property type="entry name" value="Alkaline Phosphatase, subunit A"/>
    <property type="match status" value="1"/>
</dbReference>
<evidence type="ECO:0000256" key="1">
    <source>
        <dbReference type="SAM" id="SignalP"/>
    </source>
</evidence>
<proteinExistence type="predicted"/>
<evidence type="ECO:0000313" key="3">
    <source>
        <dbReference type="EMBL" id="CAE7387279.1"/>
    </source>
</evidence>
<comment type="caution">
    <text evidence="3">The sequence shown here is derived from an EMBL/GenBank/DDBJ whole genome shotgun (WGS) entry which is preliminary data.</text>
</comment>
<dbReference type="InterPro" id="IPR000917">
    <property type="entry name" value="Sulfatase_N"/>
</dbReference>
<dbReference type="PANTHER" id="PTHR46615:SF1">
    <property type="entry name" value="ARYLSULFATASE K"/>
    <property type="match status" value="1"/>
</dbReference>
<dbReference type="GO" id="GO:0004065">
    <property type="term" value="F:arylsulfatase activity"/>
    <property type="evidence" value="ECO:0007669"/>
    <property type="project" value="TreeGrafter"/>
</dbReference>
<dbReference type="InterPro" id="IPR017850">
    <property type="entry name" value="Alkaline_phosphatase_core_sf"/>
</dbReference>
<dbReference type="Pfam" id="PF00884">
    <property type="entry name" value="Sulfatase"/>
    <property type="match status" value="1"/>
</dbReference>
<evidence type="ECO:0000313" key="4">
    <source>
        <dbReference type="Proteomes" id="UP000649617"/>
    </source>
</evidence>
<dbReference type="GO" id="GO:0015024">
    <property type="term" value="F:glucuronate-2-sulfatase activity"/>
    <property type="evidence" value="ECO:0007669"/>
    <property type="project" value="TreeGrafter"/>
</dbReference>
<dbReference type="Proteomes" id="UP000649617">
    <property type="component" value="Unassembled WGS sequence"/>
</dbReference>
<dbReference type="AlphaFoldDB" id="A0A812QJT6"/>
<reference evidence="3" key="1">
    <citation type="submission" date="2021-02" db="EMBL/GenBank/DDBJ databases">
        <authorList>
            <person name="Dougan E. K."/>
            <person name="Rhodes N."/>
            <person name="Thang M."/>
            <person name="Chan C."/>
        </authorList>
    </citation>
    <scope>NUCLEOTIDE SEQUENCE</scope>
</reference>
<organism evidence="3 4">
    <name type="scientific">Symbiodinium pilosum</name>
    <name type="common">Dinoflagellate</name>
    <dbReference type="NCBI Taxonomy" id="2952"/>
    <lineage>
        <taxon>Eukaryota</taxon>
        <taxon>Sar</taxon>
        <taxon>Alveolata</taxon>
        <taxon>Dinophyceae</taxon>
        <taxon>Suessiales</taxon>
        <taxon>Symbiodiniaceae</taxon>
        <taxon>Symbiodinium</taxon>
    </lineage>
</organism>
<accession>A0A812QJT6</accession>
<keyword evidence="4" id="KW-1185">Reference proteome</keyword>
<feature type="domain" description="Sulfatase N-terminal" evidence="2">
    <location>
        <begin position="21"/>
        <end position="391"/>
    </location>
</feature>
<dbReference type="SUPFAM" id="SSF53649">
    <property type="entry name" value="Alkaline phosphatase-like"/>
    <property type="match status" value="1"/>
</dbReference>
<protein>
    <submittedName>
        <fullName evidence="3">Arsk protein</fullName>
    </submittedName>
</protein>
<name>A0A812QJT6_SYMPI</name>
<dbReference type="EMBL" id="CAJNIZ010016557">
    <property type="protein sequence ID" value="CAE7387279.1"/>
    <property type="molecule type" value="Genomic_DNA"/>
</dbReference>
<keyword evidence="1" id="KW-0732">Signal</keyword>
<sequence length="576" mass="64982">MAPIAIFLSLLPTCALSGKRPNILFLMTDSMDGRVIDPQATQAQAVELPFLRDFLSSEGTNFVRTYVNSPQCVPSRTSMCTGRRTDQIQTWSNEKGLAASLDGTLDDGCVSFYGKDQCASWAKQQNYSETIFTGLAKLGYGVNLYGKIDIGAAIMNDKKVRATTAALGWHTGPNLQIVTRSADIRRPTKQRPLELTKENVDHVHPEDWQTVERCQEWIQKLPPAEQNAEPFFLYCSLDIPHPAFKTNATWLAKVKEDKIELPQWPQGFPQSWHPYDSYMSISKHVEEMNYTTEEIMKVRKTYYAMCAEADYLLNRVWLSLTAKGYGLNNTFLVYVSDHGEMNMEHRQIWKNSMYEASTRVPFAIAGPGVAKGHRVTQLTSLVDVLPTLLDMGQETNWDRHVGLAGKSVLQLAGATSFAPAQFVVTPQEPRAIFAQYHSNMANTGSYMVRKGPWKYISFGHTLAAFSPKVYTPLLLNVDEDPSELQNLAAQRGQIVEQLEAELRMLLDPSEIDSRAKREDFHIYKRFFGSLCQDELRKKLKANYQGFDDGDFEKLQKWAKEISATLPPEGSPTTFVV</sequence>
<dbReference type="InterPro" id="IPR051849">
    <property type="entry name" value="GAG-degrading_sulfatase"/>
</dbReference>
<dbReference type="OrthoDB" id="1886626at2759"/>
<gene>
    <name evidence="3" type="primary">Arsk</name>
    <name evidence="3" type="ORF">SPIL2461_LOCUS9489</name>
</gene>
<feature type="signal peptide" evidence="1">
    <location>
        <begin position="1"/>
        <end position="17"/>
    </location>
</feature>
<dbReference type="PANTHER" id="PTHR46615">
    <property type="entry name" value="ARYLSULFATASE K"/>
    <property type="match status" value="1"/>
</dbReference>